<keyword evidence="2" id="KW-0808">Transferase</keyword>
<dbReference type="InterPro" id="IPR001173">
    <property type="entry name" value="Glyco_trans_2-like"/>
</dbReference>
<evidence type="ECO:0000313" key="3">
    <source>
        <dbReference type="Proteomes" id="UP001432017"/>
    </source>
</evidence>
<dbReference type="Proteomes" id="UP001432017">
    <property type="component" value="Unassembled WGS sequence"/>
</dbReference>
<organism evidence="2 3">
    <name type="scientific">Mannheimia indoligenes</name>
    <dbReference type="NCBI Taxonomy" id="3103145"/>
    <lineage>
        <taxon>Bacteria</taxon>
        <taxon>Pseudomonadati</taxon>
        <taxon>Pseudomonadota</taxon>
        <taxon>Gammaproteobacteria</taxon>
        <taxon>Pasteurellales</taxon>
        <taxon>Pasteurellaceae</taxon>
        <taxon>Mannheimia</taxon>
    </lineage>
</organism>
<dbReference type="EC" id="2.4.-.-" evidence="2"/>
<dbReference type="CDD" id="cd00761">
    <property type="entry name" value="Glyco_tranf_GTA_type"/>
    <property type="match status" value="1"/>
</dbReference>
<dbReference type="Gene3D" id="3.90.550.10">
    <property type="entry name" value="Spore Coat Polysaccharide Biosynthesis Protein SpsA, Chain A"/>
    <property type="match status" value="1"/>
</dbReference>
<gene>
    <name evidence="2" type="ORF">V6W77_06190</name>
</gene>
<comment type="caution">
    <text evidence="2">The sequence shown here is derived from an EMBL/GenBank/DDBJ whole genome shotgun (WGS) entry which is preliminary data.</text>
</comment>
<keyword evidence="2" id="KW-0328">Glycosyltransferase</keyword>
<reference evidence="2" key="1">
    <citation type="submission" date="2023-12" db="EMBL/GenBank/DDBJ databases">
        <title>Mannheima indologenes sp. nov. proposed for Clade V organisms of Mannheimia.</title>
        <authorList>
            <person name="Christensen H."/>
        </authorList>
    </citation>
    <scope>NUCLEOTIDE SEQUENCE</scope>
    <source>
        <strain evidence="2">M14.4</strain>
    </source>
</reference>
<accession>A0ABU7ZF26</accession>
<dbReference type="RefSeq" id="WP_334254114.1">
    <property type="nucleotide sequence ID" value="NZ_JBAJJM010000007.1"/>
</dbReference>
<dbReference type="Pfam" id="PF00535">
    <property type="entry name" value="Glycos_transf_2"/>
    <property type="match status" value="1"/>
</dbReference>
<proteinExistence type="predicted"/>
<dbReference type="InterPro" id="IPR029044">
    <property type="entry name" value="Nucleotide-diphossugar_trans"/>
</dbReference>
<evidence type="ECO:0000313" key="2">
    <source>
        <dbReference type="EMBL" id="MEG9475861.1"/>
    </source>
</evidence>
<dbReference type="GO" id="GO:0016757">
    <property type="term" value="F:glycosyltransferase activity"/>
    <property type="evidence" value="ECO:0007669"/>
    <property type="project" value="UniProtKB-KW"/>
</dbReference>
<dbReference type="SUPFAM" id="SSF53448">
    <property type="entry name" value="Nucleotide-diphospho-sugar transferases"/>
    <property type="match status" value="1"/>
</dbReference>
<sequence>MNTSQHSTQHLTFAVITSTIGRSELEEAIVSVRNQTYPVKHYIFIDGKDYWQASEKIIAKYPDVIPIYLPINTGKGGWYNSRINAIAPFIVEEDIICFLDDDNFYESNHIETLADAFQSSSSDWVYSFRNMVRMDGSFLCKDTVDSIGFYGCEHPEFAHFEFEELSFPIKLAFEPFVDINCYAFRRKVAQNLATTWNIQGFGNDRVVFNTLKKELNLKSVGTENFTVNYRMNPKTFGLGKIWEVFSSVYFTEDKIEEAFYIALKSIIGSGDKLIRP</sequence>
<keyword evidence="3" id="KW-1185">Reference proteome</keyword>
<evidence type="ECO:0000259" key="1">
    <source>
        <dbReference type="Pfam" id="PF00535"/>
    </source>
</evidence>
<name>A0ABU7ZF26_9PAST</name>
<protein>
    <submittedName>
        <fullName evidence="2">Glycosyltransferase</fullName>
        <ecNumber evidence="2">2.4.-.-</ecNumber>
    </submittedName>
</protein>
<feature type="domain" description="Glycosyltransferase 2-like" evidence="1">
    <location>
        <begin position="22"/>
        <end position="134"/>
    </location>
</feature>
<dbReference type="EMBL" id="JBAJJM010000007">
    <property type="protein sequence ID" value="MEG9475861.1"/>
    <property type="molecule type" value="Genomic_DNA"/>
</dbReference>